<dbReference type="GO" id="GO:0046872">
    <property type="term" value="F:metal ion binding"/>
    <property type="evidence" value="ECO:0007669"/>
    <property type="project" value="UniProtKB-KW"/>
</dbReference>
<keyword evidence="3" id="KW-0479">Metal-binding</keyword>
<proteinExistence type="inferred from homology"/>
<keyword evidence="4" id="KW-0378">Hydrolase</keyword>
<dbReference type="EMBL" id="AUZY01001003">
    <property type="protein sequence ID" value="EQD76686.1"/>
    <property type="molecule type" value="Genomic_DNA"/>
</dbReference>
<dbReference type="InterPro" id="IPR036691">
    <property type="entry name" value="Endo/exonu/phosph_ase_sf"/>
</dbReference>
<dbReference type="GO" id="GO:0008311">
    <property type="term" value="F:double-stranded DNA 3'-5' DNA exonuclease activity"/>
    <property type="evidence" value="ECO:0007669"/>
    <property type="project" value="InterPro"/>
</dbReference>
<reference evidence="7" key="2">
    <citation type="journal article" date="2014" name="ISME J.">
        <title>Microbial stratification in low pH oxic and suboxic macroscopic growths along an acid mine drainage.</title>
        <authorList>
            <person name="Mendez-Garcia C."/>
            <person name="Mesa V."/>
            <person name="Sprenger R.R."/>
            <person name="Richter M."/>
            <person name="Diez M.S."/>
            <person name="Solano J."/>
            <person name="Bargiela R."/>
            <person name="Golyshina O.V."/>
            <person name="Manteca A."/>
            <person name="Ramos J.L."/>
            <person name="Gallego J.R."/>
            <person name="Llorente I."/>
            <person name="Martins Dos Santos V.A."/>
            <person name="Jensen O.N."/>
            <person name="Pelaez A.I."/>
            <person name="Sanchez J."/>
            <person name="Ferrer M."/>
        </authorList>
    </citation>
    <scope>NUCLEOTIDE SEQUENCE</scope>
</reference>
<gene>
    <name evidence="7" type="ORF">B1B_01495</name>
</gene>
<reference evidence="7" key="1">
    <citation type="submission" date="2013-08" db="EMBL/GenBank/DDBJ databases">
        <authorList>
            <person name="Mendez C."/>
            <person name="Richter M."/>
            <person name="Ferrer M."/>
            <person name="Sanchez J."/>
        </authorList>
    </citation>
    <scope>NUCLEOTIDE SEQUENCE</scope>
</reference>
<comment type="cofactor">
    <cofactor evidence="1">
        <name>Mg(2+)</name>
        <dbReference type="ChEBI" id="CHEBI:18420"/>
    </cofactor>
</comment>
<evidence type="ECO:0000256" key="2">
    <source>
        <dbReference type="ARBA" id="ARBA00007092"/>
    </source>
</evidence>
<evidence type="ECO:0000259" key="6">
    <source>
        <dbReference type="Pfam" id="PF03372"/>
    </source>
</evidence>
<comment type="caution">
    <text evidence="7">The sequence shown here is derived from an EMBL/GenBank/DDBJ whole genome shotgun (WGS) entry which is preliminary data.</text>
</comment>
<name>T1BUP2_9ZZZZ</name>
<comment type="similarity">
    <text evidence="2">Belongs to the DNA repair enzymes AP/ExoA family.</text>
</comment>
<dbReference type="PANTHER" id="PTHR43250:SF2">
    <property type="entry name" value="EXODEOXYRIBONUCLEASE III"/>
    <property type="match status" value="1"/>
</dbReference>
<dbReference type="AlphaFoldDB" id="T1BUP2"/>
<keyword evidence="5" id="KW-0460">Magnesium</keyword>
<evidence type="ECO:0000256" key="3">
    <source>
        <dbReference type="ARBA" id="ARBA00022723"/>
    </source>
</evidence>
<dbReference type="NCBIfam" id="TIGR00633">
    <property type="entry name" value="xth"/>
    <property type="match status" value="1"/>
</dbReference>
<organism evidence="7">
    <name type="scientific">mine drainage metagenome</name>
    <dbReference type="NCBI Taxonomy" id="410659"/>
    <lineage>
        <taxon>unclassified sequences</taxon>
        <taxon>metagenomes</taxon>
        <taxon>ecological metagenomes</taxon>
    </lineage>
</organism>
<sequence>MNLYAPNGESLESDKFRYKCAWYAALIERIRGLLRIHPNLAIVGDFNLAPADCDVYDPEAFRGSVLTDARVRSFLAELESFGLVDAFRYQHPKATAYSWWDYRRNAARRGEGLRIDLILLSQALLPRLCQSGIAEEIRLLPHPSDHAPVWIELDS</sequence>
<evidence type="ECO:0000256" key="5">
    <source>
        <dbReference type="ARBA" id="ARBA00022842"/>
    </source>
</evidence>
<dbReference type="GO" id="GO:0006281">
    <property type="term" value="P:DNA repair"/>
    <property type="evidence" value="ECO:0007669"/>
    <property type="project" value="InterPro"/>
</dbReference>
<evidence type="ECO:0000256" key="1">
    <source>
        <dbReference type="ARBA" id="ARBA00001946"/>
    </source>
</evidence>
<dbReference type="InterPro" id="IPR004808">
    <property type="entry name" value="AP_endonuc_1"/>
</dbReference>
<dbReference type="InterPro" id="IPR005135">
    <property type="entry name" value="Endo/exonuclease/phosphatase"/>
</dbReference>
<evidence type="ECO:0000256" key="4">
    <source>
        <dbReference type="ARBA" id="ARBA00022801"/>
    </source>
</evidence>
<dbReference type="Pfam" id="PF03372">
    <property type="entry name" value="Exo_endo_phos"/>
    <property type="match status" value="1"/>
</dbReference>
<dbReference type="PROSITE" id="PS51435">
    <property type="entry name" value="AP_NUCLEASE_F1_4"/>
    <property type="match status" value="1"/>
</dbReference>
<protein>
    <submittedName>
        <fullName evidence="7">Exodeoxyribonuclease III xth</fullName>
    </submittedName>
</protein>
<dbReference type="Gene3D" id="3.60.10.10">
    <property type="entry name" value="Endonuclease/exonuclease/phosphatase"/>
    <property type="match status" value="1"/>
</dbReference>
<dbReference type="InterPro" id="IPR037493">
    <property type="entry name" value="ExoIII-like"/>
</dbReference>
<dbReference type="PANTHER" id="PTHR43250">
    <property type="entry name" value="EXODEOXYRIBONUCLEASE III"/>
    <property type="match status" value="1"/>
</dbReference>
<dbReference type="SUPFAM" id="SSF56219">
    <property type="entry name" value="DNase I-like"/>
    <property type="match status" value="1"/>
</dbReference>
<feature type="domain" description="Endonuclease/exonuclease/phosphatase" evidence="6">
    <location>
        <begin position="23"/>
        <end position="146"/>
    </location>
</feature>
<evidence type="ECO:0000313" key="7">
    <source>
        <dbReference type="EMBL" id="EQD76686.1"/>
    </source>
</evidence>
<accession>T1BUP2</accession>